<dbReference type="EMBL" id="UZAF01020003">
    <property type="protein sequence ID" value="VDO65466.1"/>
    <property type="molecule type" value="Genomic_DNA"/>
</dbReference>
<dbReference type="AlphaFoldDB" id="A0A0N4WZX1"/>
<dbReference type="WBParaSite" id="HPLM_0001752001-mRNA-1">
    <property type="protein sequence ID" value="HPLM_0001752001-mRNA-1"/>
    <property type="gene ID" value="HPLM_0001752001"/>
</dbReference>
<keyword evidence="2" id="KW-1185">Reference proteome</keyword>
<proteinExistence type="predicted"/>
<protein>
    <submittedName>
        <fullName evidence="3">ATP-synt_ab_N domain-containing protein</fullName>
    </submittedName>
</protein>
<organism evidence="3">
    <name type="scientific">Haemonchus placei</name>
    <name type="common">Barber's pole worm</name>
    <dbReference type="NCBI Taxonomy" id="6290"/>
    <lineage>
        <taxon>Eukaryota</taxon>
        <taxon>Metazoa</taxon>
        <taxon>Ecdysozoa</taxon>
        <taxon>Nematoda</taxon>
        <taxon>Chromadorea</taxon>
        <taxon>Rhabditida</taxon>
        <taxon>Rhabditina</taxon>
        <taxon>Rhabditomorpha</taxon>
        <taxon>Strongyloidea</taxon>
        <taxon>Trichostrongylidae</taxon>
        <taxon>Haemonchus</taxon>
    </lineage>
</organism>
<name>A0A0N4WZX1_HAEPC</name>
<evidence type="ECO:0000313" key="1">
    <source>
        <dbReference type="EMBL" id="VDO65466.1"/>
    </source>
</evidence>
<gene>
    <name evidence="1" type="ORF">HPLM_LOCUS17512</name>
</gene>
<evidence type="ECO:0000313" key="2">
    <source>
        <dbReference type="Proteomes" id="UP000268014"/>
    </source>
</evidence>
<dbReference type="OrthoDB" id="5857783at2759"/>
<evidence type="ECO:0000313" key="3">
    <source>
        <dbReference type="WBParaSite" id="HPLM_0001752001-mRNA-1"/>
    </source>
</evidence>
<reference evidence="3" key="1">
    <citation type="submission" date="2017-02" db="UniProtKB">
        <authorList>
            <consortium name="WormBaseParasite"/>
        </authorList>
    </citation>
    <scope>IDENTIFICATION</scope>
</reference>
<dbReference type="Proteomes" id="UP000268014">
    <property type="component" value="Unassembled WGS sequence"/>
</dbReference>
<sequence>MVAERRTPSIEEDIDQLKFFAYPSQKVKIDINDNECLLSSAGGSIRVPNLSPVIILRTCYSLLMPKYGS</sequence>
<reference evidence="1 2" key="2">
    <citation type="submission" date="2018-11" db="EMBL/GenBank/DDBJ databases">
        <authorList>
            <consortium name="Pathogen Informatics"/>
        </authorList>
    </citation>
    <scope>NUCLEOTIDE SEQUENCE [LARGE SCALE GENOMIC DNA]</scope>
    <source>
        <strain evidence="1 2">MHpl1</strain>
    </source>
</reference>
<accession>A0A0N4WZX1</accession>